<dbReference type="Pfam" id="PF14213">
    <property type="entry name" value="DUF4325"/>
    <property type="match status" value="1"/>
</dbReference>
<name>A0A6I1MMX7_9CLOT</name>
<dbReference type="InterPro" id="IPR025474">
    <property type="entry name" value="DUF4325"/>
</dbReference>
<sequence length="89" mass="10252">MNINVKEFLGENFSVEDAIILREYIKNNLNDNIELDFNGVGKISTNFLTCLFTELINRLGRESIIKKINVKNLSNYTDYSRVVKGTTFN</sequence>
<keyword evidence="3" id="KW-1185">Reference proteome</keyword>
<dbReference type="Proteomes" id="UP000430345">
    <property type="component" value="Unassembled WGS sequence"/>
</dbReference>
<dbReference type="AlphaFoldDB" id="A0A6I1MMX7"/>
<reference evidence="2 3" key="1">
    <citation type="submission" date="2019-10" db="EMBL/GenBank/DDBJ databases">
        <title>The Genome Sequence of Clostridium tarantellae Isolated from Fish Brain.</title>
        <authorList>
            <person name="Bano L."/>
            <person name="Kiel M."/>
            <person name="Sales G."/>
            <person name="Doxey A.C."/>
            <person name="Mansfield M.J."/>
            <person name="Schiavone M."/>
            <person name="Rossetto O."/>
            <person name="Pirazzini M."/>
            <person name="Dobrindt U."/>
            <person name="Montecucco C."/>
        </authorList>
    </citation>
    <scope>NUCLEOTIDE SEQUENCE [LARGE SCALE GENOMIC DNA]</scope>
    <source>
        <strain evidence="2 3">DSM 3997</strain>
    </source>
</reference>
<evidence type="ECO:0000313" key="3">
    <source>
        <dbReference type="Proteomes" id="UP000430345"/>
    </source>
</evidence>
<evidence type="ECO:0000313" key="2">
    <source>
        <dbReference type="EMBL" id="MPQ44384.1"/>
    </source>
</evidence>
<feature type="domain" description="DUF4325" evidence="1">
    <location>
        <begin position="17"/>
        <end position="76"/>
    </location>
</feature>
<gene>
    <name evidence="2" type="ORF">GBZ86_11510</name>
</gene>
<dbReference type="OrthoDB" id="1931651at2"/>
<protein>
    <submittedName>
        <fullName evidence="2">DUF4325 domain-containing protein</fullName>
    </submittedName>
</protein>
<dbReference type="EMBL" id="WHJC01000205">
    <property type="protein sequence ID" value="MPQ44384.1"/>
    <property type="molecule type" value="Genomic_DNA"/>
</dbReference>
<dbReference type="RefSeq" id="WP_152890808.1">
    <property type="nucleotide sequence ID" value="NZ_WHJC01000205.1"/>
</dbReference>
<evidence type="ECO:0000259" key="1">
    <source>
        <dbReference type="Pfam" id="PF14213"/>
    </source>
</evidence>
<proteinExistence type="predicted"/>
<organism evidence="2 3">
    <name type="scientific">Clostridium tarantellae</name>
    <dbReference type="NCBI Taxonomy" id="39493"/>
    <lineage>
        <taxon>Bacteria</taxon>
        <taxon>Bacillati</taxon>
        <taxon>Bacillota</taxon>
        <taxon>Clostridia</taxon>
        <taxon>Eubacteriales</taxon>
        <taxon>Clostridiaceae</taxon>
        <taxon>Clostridium</taxon>
    </lineage>
</organism>
<accession>A0A6I1MMX7</accession>
<comment type="caution">
    <text evidence="2">The sequence shown here is derived from an EMBL/GenBank/DDBJ whole genome shotgun (WGS) entry which is preliminary data.</text>
</comment>